<sequence length="67" mass="7490">MTERFCVKPTCRNYADFTLSYDYDSRVMVIGPLSPELAAGGYDLCEVHASRMKAPSEWTLIRNPGSA</sequence>
<dbReference type="OrthoDB" id="3216194at2"/>
<dbReference type="InterPro" id="IPR021888">
    <property type="entry name" value="DUF3499"/>
</dbReference>
<dbReference type="RefSeq" id="WP_159456875.1">
    <property type="nucleotide sequence ID" value="NZ_FUHU01000015.1"/>
</dbReference>
<dbReference type="Proteomes" id="UP000195787">
    <property type="component" value="Unassembled WGS sequence"/>
</dbReference>
<name>A0A1R4F4P8_9MICO</name>
<dbReference type="AlphaFoldDB" id="A0A1R4F4P8"/>
<reference evidence="1 2" key="1">
    <citation type="submission" date="2017-02" db="EMBL/GenBank/DDBJ databases">
        <authorList>
            <person name="Peterson S.W."/>
        </authorList>
    </citation>
    <scope>NUCLEOTIDE SEQUENCE [LARGE SCALE GENOMIC DNA]</scope>
    <source>
        <strain evidence="1 2">LMG 22410</strain>
    </source>
</reference>
<evidence type="ECO:0000313" key="2">
    <source>
        <dbReference type="Proteomes" id="UP000195787"/>
    </source>
</evidence>
<dbReference type="Pfam" id="PF12005">
    <property type="entry name" value="DUF3499"/>
    <property type="match status" value="1"/>
</dbReference>
<gene>
    <name evidence="1" type="ORF">CZ674_02555</name>
</gene>
<evidence type="ECO:0008006" key="3">
    <source>
        <dbReference type="Google" id="ProtNLM"/>
    </source>
</evidence>
<evidence type="ECO:0000313" key="1">
    <source>
        <dbReference type="EMBL" id="SJM50874.1"/>
    </source>
</evidence>
<organism evidence="1 2">
    <name type="scientific">Agrococcus casei LMG 22410</name>
    <dbReference type="NCBI Taxonomy" id="1255656"/>
    <lineage>
        <taxon>Bacteria</taxon>
        <taxon>Bacillati</taxon>
        <taxon>Actinomycetota</taxon>
        <taxon>Actinomycetes</taxon>
        <taxon>Micrococcales</taxon>
        <taxon>Microbacteriaceae</taxon>
        <taxon>Agrococcus</taxon>
    </lineage>
</organism>
<protein>
    <recommendedName>
        <fullName evidence="3">DUF3499 family protein</fullName>
    </recommendedName>
</protein>
<accession>A0A1R4F4P8</accession>
<dbReference type="GeneID" id="303172084"/>
<dbReference type="EMBL" id="FUHU01000015">
    <property type="protein sequence ID" value="SJM50874.1"/>
    <property type="molecule type" value="Genomic_DNA"/>
</dbReference>
<proteinExistence type="predicted"/>
<keyword evidence="2" id="KW-1185">Reference proteome</keyword>